<dbReference type="AlphaFoldDB" id="A0A934IEE3"/>
<gene>
    <name evidence="3" type="ORF">JCR33_04875</name>
</gene>
<comment type="caution">
    <text evidence="3">The sequence shown here is derived from an EMBL/GenBank/DDBJ whole genome shotgun (WGS) entry which is preliminary data.</text>
</comment>
<evidence type="ECO:0000259" key="2">
    <source>
        <dbReference type="SMART" id="SM00867"/>
    </source>
</evidence>
<evidence type="ECO:0000313" key="4">
    <source>
        <dbReference type="Proteomes" id="UP000609531"/>
    </source>
</evidence>
<feature type="signal peptide" evidence="1">
    <location>
        <begin position="1"/>
        <end position="20"/>
    </location>
</feature>
<proteinExistence type="predicted"/>
<dbReference type="Proteomes" id="UP000609531">
    <property type="component" value="Unassembled WGS sequence"/>
</dbReference>
<dbReference type="PANTHER" id="PTHR34406">
    <property type="entry name" value="PROTEIN YCEI"/>
    <property type="match status" value="1"/>
</dbReference>
<dbReference type="PANTHER" id="PTHR34406:SF1">
    <property type="entry name" value="PROTEIN YCEI"/>
    <property type="match status" value="1"/>
</dbReference>
<dbReference type="Gene3D" id="2.40.128.110">
    <property type="entry name" value="Lipid/polyisoprenoid-binding, YceI-like"/>
    <property type="match status" value="1"/>
</dbReference>
<dbReference type="InterPro" id="IPR007372">
    <property type="entry name" value="Lipid/polyisoprenoid-bd_YceI"/>
</dbReference>
<organism evidence="3 4">
    <name type="scientific">Acuticoccus mangrovi</name>
    <dbReference type="NCBI Taxonomy" id="2796142"/>
    <lineage>
        <taxon>Bacteria</taxon>
        <taxon>Pseudomonadati</taxon>
        <taxon>Pseudomonadota</taxon>
        <taxon>Alphaproteobacteria</taxon>
        <taxon>Hyphomicrobiales</taxon>
        <taxon>Amorphaceae</taxon>
        <taxon>Acuticoccus</taxon>
    </lineage>
</organism>
<dbReference type="EMBL" id="JAEKJA010000003">
    <property type="protein sequence ID" value="MBJ3775008.1"/>
    <property type="molecule type" value="Genomic_DNA"/>
</dbReference>
<evidence type="ECO:0000313" key="3">
    <source>
        <dbReference type="EMBL" id="MBJ3775008.1"/>
    </source>
</evidence>
<evidence type="ECO:0000256" key="1">
    <source>
        <dbReference type="SAM" id="SignalP"/>
    </source>
</evidence>
<dbReference type="Pfam" id="PF04264">
    <property type="entry name" value="YceI"/>
    <property type="match status" value="1"/>
</dbReference>
<dbReference type="SMART" id="SM00867">
    <property type="entry name" value="YceI"/>
    <property type="match status" value="1"/>
</dbReference>
<feature type="chain" id="PRO_5036974607" evidence="1">
    <location>
        <begin position="21"/>
        <end position="200"/>
    </location>
</feature>
<protein>
    <submittedName>
        <fullName evidence="3">Polyisoprenoid-binding protein</fullName>
    </submittedName>
</protein>
<dbReference type="RefSeq" id="WP_198880904.1">
    <property type="nucleotide sequence ID" value="NZ_JAEKJA010000003.1"/>
</dbReference>
<reference evidence="3" key="1">
    <citation type="submission" date="2020-12" db="EMBL/GenBank/DDBJ databases">
        <title>Bacterial taxonomy.</title>
        <authorList>
            <person name="Pan X."/>
        </authorList>
    </citation>
    <scope>NUCLEOTIDE SEQUENCE</scope>
    <source>
        <strain evidence="3">B2012</strain>
    </source>
</reference>
<sequence length="200" mass="20861">MRQFLAAALTTLVLAAPAAAQSLDVPSGTYVSDPTHTSVVWKLSHFGYSTYTGNFERKAIAATVELDADDVANSSVEVTLNGNAVRTLHPGPTDFDAEIASDMFLNAVAHPEITFKSTGITLTGDNTADVAGELTVNGQTHPFTLAATLNRAATHPMSGNPTIGISAVGTLDRTEYGVTSLAGPIGTEVTIEVQAEFIPE</sequence>
<name>A0A934IEE3_9HYPH</name>
<feature type="domain" description="Lipid/polyisoprenoid-binding YceI-like" evidence="2">
    <location>
        <begin position="29"/>
        <end position="198"/>
    </location>
</feature>
<dbReference type="InterPro" id="IPR036761">
    <property type="entry name" value="TTHA0802/YceI-like_sf"/>
</dbReference>
<keyword evidence="1" id="KW-0732">Signal</keyword>
<accession>A0A934IEE3</accession>
<dbReference type="SUPFAM" id="SSF101874">
    <property type="entry name" value="YceI-like"/>
    <property type="match status" value="1"/>
</dbReference>
<keyword evidence="4" id="KW-1185">Reference proteome</keyword>